<dbReference type="EMBL" id="LMVN01000001">
    <property type="protein sequence ID" value="PAV08205.1"/>
    <property type="molecule type" value="Genomic_DNA"/>
</dbReference>
<sequence length="82" mass="8730">MVVYTVTTACEGCGHGPCLDACQFDAITEGNPYKINPEKCTGCGACAKVCPVEAIVEVQSSIDPEAEKLSEKYVDEVVQLDD</sequence>
<dbReference type="Gene3D" id="3.30.70.20">
    <property type="match status" value="1"/>
</dbReference>
<dbReference type="GO" id="GO:0046872">
    <property type="term" value="F:metal ion binding"/>
    <property type="evidence" value="ECO:0007669"/>
    <property type="project" value="UniProtKB-UniRule"/>
</dbReference>
<evidence type="ECO:0000256" key="1">
    <source>
        <dbReference type="ARBA" id="ARBA00001927"/>
    </source>
</evidence>
<comment type="caution">
    <text evidence="11">The sequence shown here is derived from an EMBL/GenBank/DDBJ whole genome shotgun (WGS) entry which is preliminary data.</text>
</comment>
<keyword evidence="6 9" id="KW-0249">Electron transport</keyword>
<keyword evidence="7 9" id="KW-0408">Iron</keyword>
<evidence type="ECO:0000256" key="8">
    <source>
        <dbReference type="ARBA" id="ARBA00023014"/>
    </source>
</evidence>
<dbReference type="GO" id="GO:0051539">
    <property type="term" value="F:4 iron, 4 sulfur cluster binding"/>
    <property type="evidence" value="ECO:0007669"/>
    <property type="project" value="UniProtKB-UniRule"/>
</dbReference>
<comment type="function">
    <text evidence="9">Ferredoxins are iron-sulfur proteins that transfer electrons in a wide variety of metabolic reactions.</text>
</comment>
<dbReference type="PROSITE" id="PS00198">
    <property type="entry name" value="4FE4S_FER_1"/>
    <property type="match status" value="1"/>
</dbReference>
<comment type="cofactor">
    <cofactor evidence="1">
        <name>[3Fe-4S] cluster</name>
        <dbReference type="ChEBI" id="CHEBI:21137"/>
    </cofactor>
</comment>
<dbReference type="InterPro" id="IPR050294">
    <property type="entry name" value="RnfB_subfamily"/>
</dbReference>
<dbReference type="Proteomes" id="UP000217528">
    <property type="component" value="Unassembled WGS sequence"/>
</dbReference>
<dbReference type="Proteomes" id="UP000246004">
    <property type="component" value="Unassembled WGS sequence"/>
</dbReference>
<dbReference type="SUPFAM" id="SSF54862">
    <property type="entry name" value="4Fe-4S ferredoxins"/>
    <property type="match status" value="1"/>
</dbReference>
<dbReference type="EMBL" id="LWMS01000020">
    <property type="protein sequence ID" value="PWL08289.1"/>
    <property type="molecule type" value="Genomic_DNA"/>
</dbReference>
<dbReference type="InterPro" id="IPR017896">
    <property type="entry name" value="4Fe4S_Fe-S-bd"/>
</dbReference>
<dbReference type="PRINTS" id="PR00354">
    <property type="entry name" value="7FE8SFRDOXIN"/>
</dbReference>
<evidence type="ECO:0000313" key="12">
    <source>
        <dbReference type="EMBL" id="PWL08289.1"/>
    </source>
</evidence>
<evidence type="ECO:0000313" key="13">
    <source>
        <dbReference type="Proteomes" id="UP000217528"/>
    </source>
</evidence>
<dbReference type="GO" id="GO:0009055">
    <property type="term" value="F:electron transfer activity"/>
    <property type="evidence" value="ECO:0007669"/>
    <property type="project" value="UniProtKB-UniRule"/>
</dbReference>
<dbReference type="GO" id="GO:0016491">
    <property type="term" value="F:oxidoreductase activity"/>
    <property type="evidence" value="ECO:0007669"/>
    <property type="project" value="UniProtKB-ARBA"/>
</dbReference>
<comment type="cofactor">
    <cofactor evidence="2 9">
        <name>[4Fe-4S] cluster</name>
        <dbReference type="ChEBI" id="CHEBI:49883"/>
    </cofactor>
</comment>
<keyword evidence="3 9" id="KW-0813">Transport</keyword>
<dbReference type="InterPro" id="IPR017900">
    <property type="entry name" value="4Fe4S_Fe_S_CS"/>
</dbReference>
<dbReference type="OrthoDB" id="15347at2157"/>
<evidence type="ECO:0000256" key="5">
    <source>
        <dbReference type="ARBA" id="ARBA00022723"/>
    </source>
</evidence>
<evidence type="ECO:0000256" key="3">
    <source>
        <dbReference type="ARBA" id="ARBA00022448"/>
    </source>
</evidence>
<keyword evidence="4 9" id="KW-0004">4Fe-4S</keyword>
<evidence type="ECO:0000313" key="14">
    <source>
        <dbReference type="Proteomes" id="UP000246004"/>
    </source>
</evidence>
<reference evidence="12 14" key="1">
    <citation type="submission" date="2016-04" db="EMBL/GenBank/DDBJ databases">
        <title>Genome sequence of Methanosphaera cuniculi DSM 4103.</title>
        <authorList>
            <person name="Poehlein A."/>
            <person name="Seedorf H."/>
            <person name="Daniel R."/>
        </authorList>
    </citation>
    <scope>NUCLEOTIDE SEQUENCE [LARGE SCALE GENOMIC DNA]</scope>
    <source>
        <strain evidence="12 14">DSM 4103</strain>
    </source>
</reference>
<dbReference type="PANTHER" id="PTHR42859:SF2">
    <property type="entry name" value="FERREDOXIN"/>
    <property type="match status" value="1"/>
</dbReference>
<dbReference type="PANTHER" id="PTHR42859">
    <property type="entry name" value="OXIDOREDUCTASE"/>
    <property type="match status" value="1"/>
</dbReference>
<dbReference type="RefSeq" id="WP_095607855.1">
    <property type="nucleotide sequence ID" value="NZ_LMVN01000001.1"/>
</dbReference>
<evidence type="ECO:0000259" key="10">
    <source>
        <dbReference type="PROSITE" id="PS51379"/>
    </source>
</evidence>
<dbReference type="InterPro" id="IPR000813">
    <property type="entry name" value="7Fe_ferredoxin"/>
</dbReference>
<reference evidence="11 13" key="2">
    <citation type="journal article" date="2017" name="BMC Genomics">
        <title>Genomic analysis of methanogenic archaea reveals a shift towards energy conservation.</title>
        <authorList>
            <person name="Gilmore S.P."/>
            <person name="Henske J.K."/>
            <person name="Sexton J.A."/>
            <person name="Solomon K.V."/>
            <person name="Seppala S."/>
            <person name="Yoo J.I."/>
            <person name="Huyett L.M."/>
            <person name="Pressman A."/>
            <person name="Cogan J.Z."/>
            <person name="Kivenson V."/>
            <person name="Peng X."/>
            <person name="Tan Y."/>
            <person name="Valentine D.L."/>
            <person name="O'Malley M.A."/>
        </authorList>
    </citation>
    <scope>NUCLEOTIDE SEQUENCE [LARGE SCALE GENOMIC DNA]</scope>
    <source>
        <strain evidence="11 13">1R-7</strain>
    </source>
</reference>
<organism evidence="11 13">
    <name type="scientific">Methanosphaera cuniculi</name>
    <dbReference type="NCBI Taxonomy" id="1077256"/>
    <lineage>
        <taxon>Archaea</taxon>
        <taxon>Methanobacteriati</taxon>
        <taxon>Methanobacteriota</taxon>
        <taxon>Methanomada group</taxon>
        <taxon>Methanobacteria</taxon>
        <taxon>Methanobacteriales</taxon>
        <taxon>Methanobacteriaceae</taxon>
        <taxon>Methanosphaera</taxon>
    </lineage>
</organism>
<evidence type="ECO:0000256" key="7">
    <source>
        <dbReference type="ARBA" id="ARBA00023004"/>
    </source>
</evidence>
<evidence type="ECO:0000256" key="4">
    <source>
        <dbReference type="ARBA" id="ARBA00022485"/>
    </source>
</evidence>
<keyword evidence="13" id="KW-1185">Reference proteome</keyword>
<keyword evidence="5 9" id="KW-0479">Metal-binding</keyword>
<proteinExistence type="predicted"/>
<evidence type="ECO:0000256" key="2">
    <source>
        <dbReference type="ARBA" id="ARBA00001966"/>
    </source>
</evidence>
<evidence type="ECO:0000256" key="9">
    <source>
        <dbReference type="RuleBase" id="RU365098"/>
    </source>
</evidence>
<keyword evidence="8 9" id="KW-0411">Iron-sulfur</keyword>
<accession>A0A2A2HFS3</accession>
<evidence type="ECO:0000313" key="11">
    <source>
        <dbReference type="EMBL" id="PAV08205.1"/>
    </source>
</evidence>
<dbReference type="Pfam" id="PF00037">
    <property type="entry name" value="Fer4"/>
    <property type="match status" value="1"/>
</dbReference>
<dbReference type="AlphaFoldDB" id="A0A2A2HFS3"/>
<evidence type="ECO:0000256" key="6">
    <source>
        <dbReference type="ARBA" id="ARBA00022982"/>
    </source>
</evidence>
<gene>
    <name evidence="11" type="ORF">ASJ82_03150</name>
    <name evidence="12" type="ORF">MSCUN_07250</name>
</gene>
<protein>
    <recommendedName>
        <fullName evidence="9">Ferredoxin</fullName>
    </recommendedName>
</protein>
<dbReference type="PROSITE" id="PS51379">
    <property type="entry name" value="4FE4S_FER_2"/>
    <property type="match status" value="1"/>
</dbReference>
<name>A0A2A2HFS3_9EURY</name>
<feature type="domain" description="4Fe-4S ferredoxin-type" evidence="10">
    <location>
        <begin position="31"/>
        <end position="60"/>
    </location>
</feature>